<keyword evidence="3" id="KW-1185">Reference proteome</keyword>
<dbReference type="Proteomes" id="UP000194664">
    <property type="component" value="Unassembled WGS sequence"/>
</dbReference>
<organism evidence="2 3">
    <name type="scientific">Marivivens niveibacter</name>
    <dbReference type="NCBI Taxonomy" id="1930667"/>
    <lineage>
        <taxon>Bacteria</taxon>
        <taxon>Pseudomonadati</taxon>
        <taxon>Pseudomonadota</taxon>
        <taxon>Alphaproteobacteria</taxon>
        <taxon>Rhodobacterales</taxon>
        <taxon>Paracoccaceae</taxon>
        <taxon>Marivivens group</taxon>
        <taxon>Marivivens</taxon>
    </lineage>
</organism>
<dbReference type="OrthoDB" id="9813140at2"/>
<name>A0A251X1Y4_9RHOB</name>
<dbReference type="InterPro" id="IPR013097">
    <property type="entry name" value="Dabb"/>
</dbReference>
<evidence type="ECO:0000313" key="2">
    <source>
        <dbReference type="EMBL" id="OUD10398.1"/>
    </source>
</evidence>
<protein>
    <submittedName>
        <fullName evidence="2">Stress responsive protein</fullName>
    </submittedName>
</protein>
<dbReference type="PROSITE" id="PS51502">
    <property type="entry name" value="S_R_A_B_BARREL"/>
    <property type="match status" value="1"/>
</dbReference>
<feature type="domain" description="Stress-response A/B barrel" evidence="1">
    <location>
        <begin position="2"/>
        <end position="93"/>
    </location>
</feature>
<dbReference type="RefSeq" id="WP_086450053.1">
    <property type="nucleotide sequence ID" value="NZ_MSPP01000001.1"/>
</dbReference>
<proteinExistence type="predicted"/>
<comment type="caution">
    <text evidence="2">The sequence shown here is derived from an EMBL/GenBank/DDBJ whole genome shotgun (WGS) entry which is preliminary data.</text>
</comment>
<dbReference type="SUPFAM" id="SSF54909">
    <property type="entry name" value="Dimeric alpha+beta barrel"/>
    <property type="match status" value="1"/>
</dbReference>
<dbReference type="Pfam" id="PF07876">
    <property type="entry name" value="Dabb"/>
    <property type="match status" value="1"/>
</dbReference>
<evidence type="ECO:0000259" key="1">
    <source>
        <dbReference type="PROSITE" id="PS51502"/>
    </source>
</evidence>
<dbReference type="InterPro" id="IPR011008">
    <property type="entry name" value="Dimeric_a/b-barrel"/>
</dbReference>
<dbReference type="SMART" id="SM00886">
    <property type="entry name" value="Dabb"/>
    <property type="match status" value="1"/>
</dbReference>
<dbReference type="Gene3D" id="3.30.70.100">
    <property type="match status" value="1"/>
</dbReference>
<dbReference type="EMBL" id="MSPP01000001">
    <property type="protein sequence ID" value="OUD10398.1"/>
    <property type="molecule type" value="Genomic_DNA"/>
</dbReference>
<evidence type="ECO:0000313" key="3">
    <source>
        <dbReference type="Proteomes" id="UP000194664"/>
    </source>
</evidence>
<accession>A0A251X1Y4</accession>
<gene>
    <name evidence="2" type="ORF">BVC71_02515</name>
</gene>
<sequence>MIRHIVFFTAQKPEYRETIFNGLKRLETIPHSIRLEIRYNMNKDPISPDGPDFVVYGEFEDEDQLAAYKAHPLYQESIDIVRPLRDTRIAADFIV</sequence>
<reference evidence="2 3" key="1">
    <citation type="submission" date="2016-12" db="EMBL/GenBank/DDBJ databases">
        <title>The draft genome sequence of HSLHS2.</title>
        <authorList>
            <person name="Hu D."/>
            <person name="Wang L."/>
            <person name="Shao Z."/>
        </authorList>
    </citation>
    <scope>NUCLEOTIDE SEQUENCE [LARGE SCALE GENOMIC DNA]</scope>
    <source>
        <strain evidence="2">MCCC 1A06712</strain>
    </source>
</reference>
<dbReference type="AlphaFoldDB" id="A0A251X1Y4"/>